<feature type="compositionally biased region" description="Polar residues" evidence="5">
    <location>
        <begin position="140"/>
        <end position="150"/>
    </location>
</feature>
<feature type="transmembrane region" description="Helical" evidence="6">
    <location>
        <begin position="231"/>
        <end position="253"/>
    </location>
</feature>
<dbReference type="InterPro" id="IPR013525">
    <property type="entry name" value="ABC2_TM"/>
</dbReference>
<dbReference type="Pfam" id="PF12698">
    <property type="entry name" value="ABC2_membrane_3"/>
    <property type="match status" value="1"/>
</dbReference>
<name>A0A7T0KE32_9CORY</name>
<evidence type="ECO:0000256" key="2">
    <source>
        <dbReference type="ARBA" id="ARBA00022692"/>
    </source>
</evidence>
<feature type="region of interest" description="Disordered" evidence="5">
    <location>
        <begin position="132"/>
        <end position="153"/>
    </location>
</feature>
<dbReference type="Proteomes" id="UP000594681">
    <property type="component" value="Chromosome"/>
</dbReference>
<keyword evidence="2 6" id="KW-0812">Transmembrane</keyword>
<dbReference type="RefSeq" id="WP_165009915.1">
    <property type="nucleotide sequence ID" value="NZ_CP064954.1"/>
</dbReference>
<organism evidence="8 9">
    <name type="scientific">Corynebacterium lizhenjunii</name>
    <dbReference type="NCBI Taxonomy" id="2709394"/>
    <lineage>
        <taxon>Bacteria</taxon>
        <taxon>Bacillati</taxon>
        <taxon>Actinomycetota</taxon>
        <taxon>Actinomycetes</taxon>
        <taxon>Mycobacteriales</taxon>
        <taxon>Corynebacteriaceae</taxon>
        <taxon>Corynebacterium</taxon>
    </lineage>
</organism>
<keyword evidence="4 6" id="KW-0472">Membrane</keyword>
<feature type="transmembrane region" description="Helical" evidence="6">
    <location>
        <begin position="7"/>
        <end position="27"/>
    </location>
</feature>
<proteinExistence type="predicted"/>
<evidence type="ECO:0000256" key="6">
    <source>
        <dbReference type="SAM" id="Phobius"/>
    </source>
</evidence>
<evidence type="ECO:0000313" key="9">
    <source>
        <dbReference type="Proteomes" id="UP000594681"/>
    </source>
</evidence>
<feature type="transmembrane region" description="Helical" evidence="6">
    <location>
        <begin position="173"/>
        <end position="196"/>
    </location>
</feature>
<protein>
    <recommendedName>
        <fullName evidence="7">ABC-2 type transporter transmembrane domain-containing protein</fullName>
    </recommendedName>
</protein>
<evidence type="ECO:0000313" key="8">
    <source>
        <dbReference type="EMBL" id="QPK79086.1"/>
    </source>
</evidence>
<keyword evidence="3 6" id="KW-1133">Transmembrane helix</keyword>
<comment type="subcellular location">
    <subcellularLocation>
        <location evidence="1">Membrane</location>
        <topology evidence="1">Multi-pass membrane protein</topology>
    </subcellularLocation>
</comment>
<evidence type="ECO:0000256" key="3">
    <source>
        <dbReference type="ARBA" id="ARBA00022989"/>
    </source>
</evidence>
<gene>
    <name evidence="8" type="ORF">G7Y31_11445</name>
</gene>
<feature type="domain" description="ABC-2 type transporter transmembrane" evidence="7">
    <location>
        <begin position="16"/>
        <end position="334"/>
    </location>
</feature>
<dbReference type="AlphaFoldDB" id="A0A7T0KE32"/>
<keyword evidence="9" id="KW-1185">Reference proteome</keyword>
<sequence length="347" mass="35262">MNTWTKAVAVGLGAPLAVALFVLAFMWPMATQTPKDVPLAIVGNAQQVEQVTAAFESTKPGLFDITTVDTREGAITLIEQREVSGAVVLGPSPELLTAPAAGTAHNAIISNLRAPLQEMAAKAAAAMPVPAGARPADAQPANTQPANTQPAGAPTVTVTEVAPLSASDASGMVLNMSVIPIAMGGIIGAALTSFALRSNAQRLVALLVYTPLAGALVTGLVGGAFDLLPGSFWSVAGVYALGIGAVSCLVVGLRSLIGKAGFALGALFVMLLSNPLAGTLAPKEFIAGGWGYVGQYLPIGAAVDLLRSVNYFPQASIAHNVWTLAGYVFAGLLLLGIGAARQRKLMS</sequence>
<evidence type="ECO:0000256" key="1">
    <source>
        <dbReference type="ARBA" id="ARBA00004141"/>
    </source>
</evidence>
<accession>A0A7T0KE32</accession>
<reference evidence="8 9" key="1">
    <citation type="submission" date="2020-11" db="EMBL/GenBank/DDBJ databases">
        <title>Corynebacterium sp. ZJ-599.</title>
        <authorList>
            <person name="Zhou J."/>
        </authorList>
    </citation>
    <scope>NUCLEOTIDE SEQUENCE [LARGE SCALE GENOMIC DNA]</scope>
    <source>
        <strain evidence="8 9">ZJ-599</strain>
    </source>
</reference>
<evidence type="ECO:0000256" key="4">
    <source>
        <dbReference type="ARBA" id="ARBA00023136"/>
    </source>
</evidence>
<feature type="transmembrane region" description="Helical" evidence="6">
    <location>
        <begin position="260"/>
        <end position="281"/>
    </location>
</feature>
<evidence type="ECO:0000259" key="7">
    <source>
        <dbReference type="Pfam" id="PF12698"/>
    </source>
</evidence>
<feature type="transmembrane region" description="Helical" evidence="6">
    <location>
        <begin position="203"/>
        <end position="225"/>
    </location>
</feature>
<evidence type="ECO:0000256" key="5">
    <source>
        <dbReference type="SAM" id="MobiDB-lite"/>
    </source>
</evidence>
<dbReference type="EMBL" id="CP064954">
    <property type="protein sequence ID" value="QPK79086.1"/>
    <property type="molecule type" value="Genomic_DNA"/>
</dbReference>
<feature type="transmembrane region" description="Helical" evidence="6">
    <location>
        <begin position="321"/>
        <end position="340"/>
    </location>
</feature>
<dbReference type="KEGG" id="cliz:G7Y31_11445"/>